<feature type="domain" description="Type II secretion system protein GspF" evidence="7">
    <location>
        <begin position="155"/>
        <end position="278"/>
    </location>
</feature>
<evidence type="ECO:0000256" key="2">
    <source>
        <dbReference type="ARBA" id="ARBA00022475"/>
    </source>
</evidence>
<comment type="subcellular location">
    <subcellularLocation>
        <location evidence="1">Cell membrane</location>
        <topology evidence="1">Multi-pass membrane protein</topology>
    </subcellularLocation>
</comment>
<feature type="transmembrane region" description="Helical" evidence="6">
    <location>
        <begin position="6"/>
        <end position="26"/>
    </location>
</feature>
<evidence type="ECO:0000256" key="4">
    <source>
        <dbReference type="ARBA" id="ARBA00022989"/>
    </source>
</evidence>
<dbReference type="Gene3D" id="1.20.81.30">
    <property type="entry name" value="Type II secretion system (T2SS), domain F"/>
    <property type="match status" value="1"/>
</dbReference>
<feature type="transmembrane region" description="Helical" evidence="6">
    <location>
        <begin position="85"/>
        <end position="111"/>
    </location>
</feature>
<feature type="transmembrane region" description="Helical" evidence="6">
    <location>
        <begin position="295"/>
        <end position="314"/>
    </location>
</feature>
<protein>
    <recommendedName>
        <fullName evidence="7">Type II secretion system protein GspF domain-containing protein</fullName>
    </recommendedName>
</protein>
<gene>
    <name evidence="8" type="ORF">FOE67_26200</name>
</gene>
<evidence type="ECO:0000256" key="6">
    <source>
        <dbReference type="SAM" id="Phobius"/>
    </source>
</evidence>
<dbReference type="InterPro" id="IPR018076">
    <property type="entry name" value="T2SS_GspF_dom"/>
</dbReference>
<proteinExistence type="predicted"/>
<keyword evidence="4 6" id="KW-1133">Transmembrane helix</keyword>
<evidence type="ECO:0000313" key="9">
    <source>
        <dbReference type="Proteomes" id="UP000530234"/>
    </source>
</evidence>
<dbReference type="Pfam" id="PF00482">
    <property type="entry name" value="T2SSF"/>
    <property type="match status" value="1"/>
</dbReference>
<keyword evidence="9" id="KW-1185">Reference proteome</keyword>
<feature type="transmembrane region" description="Helical" evidence="6">
    <location>
        <begin position="261"/>
        <end position="283"/>
    </location>
</feature>
<dbReference type="Proteomes" id="UP000530234">
    <property type="component" value="Unassembled WGS sequence"/>
</dbReference>
<evidence type="ECO:0000313" key="8">
    <source>
        <dbReference type="EMBL" id="MBB0232887.1"/>
    </source>
</evidence>
<keyword evidence="5 6" id="KW-0472">Membrane</keyword>
<comment type="caution">
    <text evidence="8">The sequence shown here is derived from an EMBL/GenBank/DDBJ whole genome shotgun (WGS) entry which is preliminary data.</text>
</comment>
<reference evidence="9" key="1">
    <citation type="submission" date="2019-10" db="EMBL/GenBank/DDBJ databases">
        <title>Streptomyces sp. nov., a novel actinobacterium isolated from alkaline environment.</title>
        <authorList>
            <person name="Golinska P."/>
        </authorList>
    </citation>
    <scope>NUCLEOTIDE SEQUENCE [LARGE SCALE GENOMIC DNA]</scope>
    <source>
        <strain evidence="9">DSM 42108</strain>
    </source>
</reference>
<evidence type="ECO:0000256" key="5">
    <source>
        <dbReference type="ARBA" id="ARBA00023136"/>
    </source>
</evidence>
<name>A0A7W3T8I7_9ACTN</name>
<dbReference type="PANTHER" id="PTHR35007:SF1">
    <property type="entry name" value="PILUS ASSEMBLY PROTEIN"/>
    <property type="match status" value="1"/>
</dbReference>
<organism evidence="8 9">
    <name type="scientific">Streptomyces calidiresistens</name>
    <dbReference type="NCBI Taxonomy" id="1485586"/>
    <lineage>
        <taxon>Bacteria</taxon>
        <taxon>Bacillati</taxon>
        <taxon>Actinomycetota</taxon>
        <taxon>Actinomycetes</taxon>
        <taxon>Kitasatosporales</taxon>
        <taxon>Streptomycetaceae</taxon>
        <taxon>Streptomyces</taxon>
    </lineage>
</organism>
<dbReference type="PANTHER" id="PTHR35007">
    <property type="entry name" value="INTEGRAL MEMBRANE PROTEIN-RELATED"/>
    <property type="match status" value="1"/>
</dbReference>
<evidence type="ECO:0000256" key="1">
    <source>
        <dbReference type="ARBA" id="ARBA00004651"/>
    </source>
</evidence>
<evidence type="ECO:0000259" key="7">
    <source>
        <dbReference type="Pfam" id="PF00482"/>
    </source>
</evidence>
<dbReference type="EMBL" id="VKHS01001264">
    <property type="protein sequence ID" value="MBB0232887.1"/>
    <property type="molecule type" value="Genomic_DNA"/>
</dbReference>
<sequence length="322" mass="34440">MPQLALGLTLLALVVAVAGIQVWAAGRARRRALVRRLSGPAPEPGDAVPLSALPGRTPHGRRPRFPALDRRLHDTRAGRALRLRLAAGGLDIGPAEYVVYALIGVVALWLIGGALLSPFFGPIFALIGLWAANAFLEWQRTRRNERFIAQLPELSRLIANGTAAGLALRTALSMAAEEMEDPAGAELAVVANQLAVGRPLEEALGELGERLPSRELNVLVTTLTLANRAGGAIVDSLRNLTQTLEERKETRREVRTMLAEVNATAVTVPTIGLGALLLINTMADGAMDRITDSGIGRLVLLIALGLYLLGFVVIRRLGRIDI</sequence>
<evidence type="ECO:0000256" key="3">
    <source>
        <dbReference type="ARBA" id="ARBA00022692"/>
    </source>
</evidence>
<dbReference type="InterPro" id="IPR042094">
    <property type="entry name" value="T2SS_GspF_sf"/>
</dbReference>
<dbReference type="GO" id="GO:0005886">
    <property type="term" value="C:plasma membrane"/>
    <property type="evidence" value="ECO:0007669"/>
    <property type="project" value="UniProtKB-SubCell"/>
</dbReference>
<keyword evidence="2" id="KW-1003">Cell membrane</keyword>
<feature type="transmembrane region" description="Helical" evidence="6">
    <location>
        <begin position="117"/>
        <end position="136"/>
    </location>
</feature>
<accession>A0A7W3T8I7</accession>
<dbReference type="AlphaFoldDB" id="A0A7W3T8I7"/>
<keyword evidence="3 6" id="KW-0812">Transmembrane</keyword>